<dbReference type="InterPro" id="IPR022385">
    <property type="entry name" value="Rhs_assc_core"/>
</dbReference>
<feature type="chain" id="PRO_5042984915" evidence="2">
    <location>
        <begin position="28"/>
        <end position="3085"/>
    </location>
</feature>
<feature type="signal peptide" evidence="2">
    <location>
        <begin position="1"/>
        <end position="27"/>
    </location>
</feature>
<reference evidence="3 4" key="1">
    <citation type="submission" date="2021-05" db="EMBL/GenBank/DDBJ databases">
        <title>A Polyphasic approach of four new species of the genus Ohtaekwangia: Ohtaekwangia histidinii sp. nov., Ohtaekwangia cretensis sp. nov., Ohtaekwangia indiensis sp. nov., Ohtaekwangia reichenbachii sp. nov. from diverse environment.</title>
        <authorList>
            <person name="Octaviana S."/>
        </authorList>
    </citation>
    <scope>NUCLEOTIDE SEQUENCE [LARGE SCALE GENOMIC DNA]</scope>
    <source>
        <strain evidence="3 4">PWU5</strain>
    </source>
</reference>
<evidence type="ECO:0000313" key="4">
    <source>
        <dbReference type="Proteomes" id="UP001319080"/>
    </source>
</evidence>
<proteinExistence type="predicted"/>
<dbReference type="EMBL" id="JAHESE010000017">
    <property type="protein sequence ID" value="MBT1709850.1"/>
    <property type="molecule type" value="Genomic_DNA"/>
</dbReference>
<protein>
    <submittedName>
        <fullName evidence="3">Uncharacterized protein</fullName>
    </submittedName>
</protein>
<dbReference type="NCBIfam" id="TIGR03696">
    <property type="entry name" value="Rhs_assc_core"/>
    <property type="match status" value="1"/>
</dbReference>
<dbReference type="Proteomes" id="UP001319080">
    <property type="component" value="Unassembled WGS sequence"/>
</dbReference>
<sequence>MKSRFIFWCTIILTSFSSMLLWDNAQAQNFSSSTPQMCTNDPDFYLELFAGGGGLTQNVTWEPVSSNTAIGTITIDESLGRYRARVSVTQANPPAQLKVRVNYERRVNAYWVSNSYDFSIPIVPPPFVNFNSSITGPSWVGTGVPTPYMADINQSGSIASYRWLVDGISVTETTSRSVAITFLTPGSHTLTCAPLNMCGQSSRTFDRVVDVCTSVKIDAPMYICPGEEIMLTAQSSGPAQSYSWTKDGMPIDNVTTQQLKVTLPGIYAVTARFSSVCVARASKTIVASAAPASPITAVHGLDANFSGGPTRLKVVGAEDATAFTWKIVTPNVTEDFRDAGGAFRNVLFTPPTAGAYELNVTPVINTCEGTPEPFSFTALSQAVMKQDTVFMRHSDLVARSTGYLYLPKHSPDHNGCLSEYGPVTVYVNLDLGRYYNLGKHVFTGEVKLRITAYADIPGEHETWEFPLKVTQEAPEQLFKRKISVNSGLVRYIKIEVTGYTDPGVVAASQIRLRAFYEEQDIVDVQNIKLLNLQAAQEAGIRRWEQTFTWETPCTDVLNYVFQMFKQYGETPNLDLEDTWTDALQIETEDSDPSLTLSMAEGTGLYHWRVIPLGNKPGGIANPANWPAPPYATATLDYHHPEEQKNWIYSRTFTEGNKVTEQIAYANGLNQGAQQQTRIQGINKVVALQTIADYSGRTVITTLPVPLAGEGQLGYVPKLLQKNTGGALYQASDFDGLATPAPAKDVSGYYSGEPAAAVDNDRVASAGGYPFSQVVYVPDGTGRVAEEAGVGAANSKAGKKTRRINYDRPTEAELVAMFGIEAPEVSGVVKVITYDNNDIANVTFQTKDGKVVATALTLTGTTGPFAQLNPAPKNITFVENVQNNKRLDKSTLVSSTLMFVPGNSTVKVDYKLAPGMVQELCQEIQQLGTFCMTCDYTVKFRLVETGTNTSTEPLAPVKIRAGLCSELANRVYDPAEFNLSLEGGKNYVLEKYLALDNKTKFTPTQTYLDSALAVIEQNYRARMDARLTEINRLMDAGNVQELYAYLATIGTLDEEAKQYIVSLQAESVNGCQQLIMIPWREPCPDEGTVNSSTCKLEQNGVAKSFERYFEDYYAGRTDIRLRTNSGDSLRYLWFANQYPLATVKEKYFLPGEFNTMVANMIADNPQLGNRACEIVWEAWKMETAAYEAKLKAPRPVAPVGSVYPAFDSRVNILQSFLTNVEAQMQSVLVEEQGSADLCTGVGRPLFIRRETLYGKVAGVETTEASDRSTTNALNPNMTIAYRLVYYNSDVEKMKTVFQFYAGIRDKAVQPLVTHFLSNAMGDCDRYYFSRVTSAGEEVFDIPTDGEVINGNVSEIRDICEHNCEKRSEEFRQAVINALLSNDANTRIEHYRVYQAPFFNPQKMRTYMGIFDISVNATDYNVSICDLDAMTKALVDNCKNNYCPVLKPRTVQNPNTTDDLLVYGTAADYAKIEKALLYNFDLKINATGQSCNAGWDRIDPSKPAGVSTNSFSSFHYGDVFAGNPARSTYDKVFVVTTNKDSGAGSLREAITMATTYSAQNPTHYSLIKFSISGQPLPIRIELKSYLWVQGSRITIDGTTQSGFDAANGPAIKIYPKYSSPGTDAIRVAGNYNEVRGIHFHAQDPSSFRVECSGGKLIGNIFTKVDTQFGDDLVYVNRKSEMAVVRGNIFGTDISLRPVTYLDGAALSVSGGVIVGGPNQGDGNAFTASIGVSITFDQADTSTPTAIVSNNFFAANQPVIVGTLGSVSADVLVSKNLTNYQYSAGPVELVRHIVVTPGGQTLLAKPQVTSFGSMAGSAVASGTAVPGSTLELFLVESTGGFSDPNVLKYLGTVSVTSNGAWTFSSQNVAPGQRIGAVASKTGSISSSLGVSRQLPGTTCVTPRTICFAFTNRGMDGFDPDKSIIYNPEILSCEKATMANIREAVGRQVEQSIAVRREFFREQYYNTCGNPALINDNLTITKTEGLYHFTLYYYDRAGNLIKTVPPEGVRLLDVSTIPLLDAARLKDTEHEMVTEYQYNSLGQPIREHTPDGHYGYDYAAGTMLPGFTKPVAQDEQSLNASRYYSSSIYTDKGQIRFSQSAQQKVEGKYSYTKYDALGRVLEVGEGENFDDKKAHATRNETGLETSFPYTGGKSANRTVYNEPFPLKALPCGTTSYPDNVLPCGYVQVENNLRNRVSYTYQERTSEDGQPIDRVYTVYNYDAHGNVDWFVQIIPGLPAVGVRYTYDLLSNKVTEMQYNPGKRDQFFHRYAYDANDRLEKVLTSRDGQLWETDAWYTYYLHGPVKRMALGEDLVQGVDYTYTIAGWLKGINHGLLNISSDPGKDGATGGASNVARDAFGMALGFHADDYFYQGSPFVGTASGSGNQVPLAGKNLYNGNISSWSMNMLYPSASGVQYGGLTGSYYSYDVLNRLIGSRDQYYNSGVFTDMPSSYFVTAYGYDGNGNLTTANHNSGNTTNPILDRLAYSYVPGTNRLDRVTEGAEQPTSFDGDIEKGQGTSNYQYDADGNLVRDVQQDVKTYWNIQSKVDRVETVRGVTRFSYDASGNRVLKQRVNKEGLSATNYYVRDGQGNVLTIYEKTEELGTTGDILRSEVPLYGAGKLGSYIRPVSLGASGGAGTPTELNELRILESTTKDRYESLSYLLNPEVELTLGPGFAYASTGEDVKFGVRTGAGGEAVAAESNVYTRRLSSRKYELTDHLGNIRALVTDTKLSTITATVADNFTPEVVSVQNYYPFGMEVPGRSWNAGTKYRYGFNGKEKDSDGEFGNTHYDYGFRIYNPGLGRFLSVDPLTGAYAELTPYQFASNRPIDGIDIDGLEYGTYRIVLNREMNIIVESEYIPYNAQQLNAHGPKGRGIVYNINGKETWYPRNKTLVGTFPTEYGNYYGETGFFKLNKDGKFTSVYDYSIPAVDAVDYGARTHDQQYDLIKAVGPASFKADWGTIPADITAMETWSKVVELGVGGIDPVTKQPITKDEVDAASGGIYVFGISVTGKKSAISEWMYKHYPKVSRNPHAVNDFWEAQAALPFGTNWKSREYNYQQFIKMYMEKTDEGMIRKEGMWKKDRDIYVPIVK</sequence>
<dbReference type="SUPFAM" id="SSF51126">
    <property type="entry name" value="Pectin lyase-like"/>
    <property type="match status" value="1"/>
</dbReference>
<name>A0AAP2DY90_9BACT</name>
<gene>
    <name evidence="3" type="ORF">KK062_16515</name>
</gene>
<evidence type="ECO:0000313" key="3">
    <source>
        <dbReference type="EMBL" id="MBT1709850.1"/>
    </source>
</evidence>
<comment type="caution">
    <text evidence="3">The sequence shown here is derived from an EMBL/GenBank/DDBJ whole genome shotgun (WGS) entry which is preliminary data.</text>
</comment>
<organism evidence="3 4">
    <name type="scientific">Dawidia cretensis</name>
    <dbReference type="NCBI Taxonomy" id="2782350"/>
    <lineage>
        <taxon>Bacteria</taxon>
        <taxon>Pseudomonadati</taxon>
        <taxon>Bacteroidota</taxon>
        <taxon>Cytophagia</taxon>
        <taxon>Cytophagales</taxon>
        <taxon>Chryseotaleaceae</taxon>
        <taxon>Dawidia</taxon>
    </lineage>
</organism>
<evidence type="ECO:0000256" key="2">
    <source>
        <dbReference type="SAM" id="SignalP"/>
    </source>
</evidence>
<keyword evidence="4" id="KW-1185">Reference proteome</keyword>
<accession>A0AAP2DY90</accession>
<evidence type="ECO:0000256" key="1">
    <source>
        <dbReference type="SAM" id="MobiDB-lite"/>
    </source>
</evidence>
<keyword evidence="2" id="KW-0732">Signal</keyword>
<dbReference type="Gene3D" id="2.180.10.10">
    <property type="entry name" value="RHS repeat-associated core"/>
    <property type="match status" value="1"/>
</dbReference>
<feature type="region of interest" description="Disordered" evidence="1">
    <location>
        <begin position="2492"/>
        <end position="2514"/>
    </location>
</feature>
<dbReference type="InterPro" id="IPR011050">
    <property type="entry name" value="Pectin_lyase_fold/virulence"/>
</dbReference>
<dbReference type="RefSeq" id="WP_254085429.1">
    <property type="nucleotide sequence ID" value="NZ_JAHESE010000017.1"/>
</dbReference>